<reference evidence="2 3" key="2">
    <citation type="submission" date="2018-06" db="EMBL/GenBank/DDBJ databases">
        <title>Metagenomic assembly of (sub)arctic Cyanobacteria and their associated microbiome from non-axenic cultures.</title>
        <authorList>
            <person name="Baurain D."/>
        </authorList>
    </citation>
    <scope>NUCLEOTIDE SEQUENCE [LARGE SCALE GENOMIC DNA]</scope>
    <source>
        <strain evidence="2">ULC041bin1</strain>
    </source>
</reference>
<dbReference type="AlphaFoldDB" id="A0A2W4XDP8"/>
<feature type="compositionally biased region" description="Polar residues" evidence="1">
    <location>
        <begin position="134"/>
        <end position="144"/>
    </location>
</feature>
<feature type="region of interest" description="Disordered" evidence="1">
    <location>
        <begin position="130"/>
        <end position="161"/>
    </location>
</feature>
<evidence type="ECO:0000313" key="3">
    <source>
        <dbReference type="Proteomes" id="UP000249081"/>
    </source>
</evidence>
<evidence type="ECO:0000256" key="1">
    <source>
        <dbReference type="SAM" id="MobiDB-lite"/>
    </source>
</evidence>
<feature type="compositionally biased region" description="Polar residues" evidence="1">
    <location>
        <begin position="178"/>
        <end position="190"/>
    </location>
</feature>
<feature type="region of interest" description="Disordered" evidence="1">
    <location>
        <begin position="274"/>
        <end position="324"/>
    </location>
</feature>
<name>A0A2W4XDP8_9CYAN</name>
<feature type="compositionally biased region" description="Polar residues" evidence="1">
    <location>
        <begin position="311"/>
        <end position="324"/>
    </location>
</feature>
<protein>
    <submittedName>
        <fullName evidence="2">Uncharacterized protein</fullName>
    </submittedName>
</protein>
<dbReference type="Proteomes" id="UP000249081">
    <property type="component" value="Unassembled WGS sequence"/>
</dbReference>
<dbReference type="EMBL" id="QBMN01000223">
    <property type="protein sequence ID" value="PZO34021.1"/>
    <property type="molecule type" value="Genomic_DNA"/>
</dbReference>
<feature type="compositionally biased region" description="Polar residues" evidence="1">
    <location>
        <begin position="278"/>
        <end position="289"/>
    </location>
</feature>
<feature type="region of interest" description="Disordered" evidence="1">
    <location>
        <begin position="178"/>
        <end position="210"/>
    </location>
</feature>
<evidence type="ECO:0000313" key="2">
    <source>
        <dbReference type="EMBL" id="PZO34021.1"/>
    </source>
</evidence>
<proteinExistence type="predicted"/>
<accession>A0A2W4XDP8</accession>
<gene>
    <name evidence="2" type="ORF">DCF17_21040</name>
</gene>
<feature type="compositionally biased region" description="Pro residues" evidence="1">
    <location>
        <begin position="292"/>
        <end position="304"/>
    </location>
</feature>
<comment type="caution">
    <text evidence="2">The sequence shown here is derived from an EMBL/GenBank/DDBJ whole genome shotgun (WGS) entry which is preliminary data.</text>
</comment>
<reference evidence="3" key="1">
    <citation type="submission" date="2018-04" db="EMBL/GenBank/DDBJ databases">
        <authorList>
            <person name="Cornet L."/>
        </authorList>
    </citation>
    <scope>NUCLEOTIDE SEQUENCE [LARGE SCALE GENOMIC DNA]</scope>
</reference>
<sequence length="324" mass="33239">MRYQMVRLSALSRPLRRPAVWGSLATLGLLAVVVPQYLQNPAWLSQYDADVDSPVVDPSAELGALSSADLADLAEIDNLALLLNQLQPVTAIALDAPTADAARLALPEATPEPQGASPFAQYLERSQFRVSPAANGSSEASTLSPGLAPGQQPPRSNGDAAAALPISPLQQALNNRLNSTAEPASATETGRNPEAPTSGLTPPPWMVEGSLPGVDQRFIRTTPQMSPPPGTTGYTPPPGLAPSAATAATAQGAIAPAGLNLDFAAPVTAPVGGEVRSPQPSTFNNNLTAPAQPVPAPFSAPRPPGVYTGNGYINTFSNPSGPTD</sequence>
<organism evidence="2 3">
    <name type="scientific">Shackletoniella antarctica</name>
    <dbReference type="NCBI Taxonomy" id="268115"/>
    <lineage>
        <taxon>Bacteria</taxon>
        <taxon>Bacillati</taxon>
        <taxon>Cyanobacteriota</taxon>
        <taxon>Cyanophyceae</taxon>
        <taxon>Oculatellales</taxon>
        <taxon>Oculatellaceae</taxon>
        <taxon>Shackletoniella</taxon>
    </lineage>
</organism>